<feature type="transmembrane region" description="Helical" evidence="1">
    <location>
        <begin position="12"/>
        <end position="29"/>
    </location>
</feature>
<dbReference type="EMBL" id="MT631552">
    <property type="protein sequence ID" value="QNO53818.1"/>
    <property type="molecule type" value="Genomic_DNA"/>
</dbReference>
<protein>
    <submittedName>
        <fullName evidence="2">Uncharacterized protein</fullName>
    </submittedName>
</protein>
<name>A0A7G9Z0N4_9EURY</name>
<dbReference type="AlphaFoldDB" id="A0A7G9Z0N4"/>
<keyword evidence="1" id="KW-1133">Transmembrane helix</keyword>
<evidence type="ECO:0000313" key="2">
    <source>
        <dbReference type="EMBL" id="QNO53818.1"/>
    </source>
</evidence>
<evidence type="ECO:0000256" key="1">
    <source>
        <dbReference type="SAM" id="Phobius"/>
    </source>
</evidence>
<gene>
    <name evidence="2" type="ORF">LLJJBFGJ_00010</name>
</gene>
<organism evidence="2">
    <name type="scientific">Candidatus Methanophagaceae archaeon ANME-1 ERB6</name>
    <dbReference type="NCBI Taxonomy" id="2759912"/>
    <lineage>
        <taxon>Archaea</taxon>
        <taxon>Methanobacteriati</taxon>
        <taxon>Methanobacteriota</taxon>
        <taxon>Stenosarchaea group</taxon>
        <taxon>Methanomicrobia</taxon>
        <taxon>Candidatus Methanophagales</taxon>
        <taxon>Candidatus Methanophagaceae</taxon>
    </lineage>
</organism>
<keyword evidence="1" id="KW-0812">Transmembrane</keyword>
<keyword evidence="1" id="KW-0472">Membrane</keyword>
<accession>A0A7G9Z0N4</accession>
<proteinExistence type="predicted"/>
<reference evidence="2" key="1">
    <citation type="submission" date="2020-06" db="EMBL/GenBank/DDBJ databases">
        <title>Unique genomic features of the anaerobic methanotrophic archaea.</title>
        <authorList>
            <person name="Chadwick G.L."/>
            <person name="Skennerton C.T."/>
            <person name="Laso-Perez R."/>
            <person name="Leu A.O."/>
            <person name="Speth D.R."/>
            <person name="Yu H."/>
            <person name="Morgan-Lang C."/>
            <person name="Hatzenpichler R."/>
            <person name="Goudeau D."/>
            <person name="Malmstrom R."/>
            <person name="Brazelton W.J."/>
            <person name="Woyke T."/>
            <person name="Hallam S.J."/>
            <person name="Tyson G.W."/>
            <person name="Wegener G."/>
            <person name="Boetius A."/>
            <person name="Orphan V."/>
        </authorList>
    </citation>
    <scope>NUCLEOTIDE SEQUENCE</scope>
</reference>
<sequence>MTVMKNAKVKIALPGVGLVLVLVGVGGIAG</sequence>